<evidence type="ECO:0000259" key="4">
    <source>
        <dbReference type="PROSITE" id="PS50240"/>
    </source>
</evidence>
<dbReference type="Pfam" id="PF00089">
    <property type="entry name" value="Trypsin"/>
    <property type="match status" value="1"/>
</dbReference>
<dbReference type="Gene3D" id="2.40.10.10">
    <property type="entry name" value="Trypsin-like serine proteases"/>
    <property type="match status" value="1"/>
</dbReference>
<comment type="similarity">
    <text evidence="1">Belongs to the peptidase S1 family.</text>
</comment>
<dbReference type="GO" id="GO:0006508">
    <property type="term" value="P:proteolysis"/>
    <property type="evidence" value="ECO:0007669"/>
    <property type="project" value="InterPro"/>
</dbReference>
<keyword evidence="3" id="KW-0732">Signal</keyword>
<dbReference type="InterPro" id="IPR009003">
    <property type="entry name" value="Peptidase_S1_PA"/>
</dbReference>
<gene>
    <name evidence="5" type="ORF">EV193_110190</name>
</gene>
<dbReference type="InterPro" id="IPR001254">
    <property type="entry name" value="Trypsin_dom"/>
</dbReference>
<dbReference type="SUPFAM" id="SSF50494">
    <property type="entry name" value="Trypsin-like serine proteases"/>
    <property type="match status" value="1"/>
</dbReference>
<dbReference type="AlphaFoldDB" id="A0A4Q7KGQ6"/>
<evidence type="ECO:0000256" key="3">
    <source>
        <dbReference type="SAM" id="SignalP"/>
    </source>
</evidence>
<dbReference type="EMBL" id="SGWQ01000010">
    <property type="protein sequence ID" value="RZS34040.1"/>
    <property type="molecule type" value="Genomic_DNA"/>
</dbReference>
<evidence type="ECO:0000313" key="5">
    <source>
        <dbReference type="EMBL" id="RZS34040.1"/>
    </source>
</evidence>
<evidence type="ECO:0000256" key="2">
    <source>
        <dbReference type="ARBA" id="ARBA00023157"/>
    </source>
</evidence>
<proteinExistence type="inferred from homology"/>
<dbReference type="InterPro" id="IPR043504">
    <property type="entry name" value="Peptidase_S1_PA_chymotrypsin"/>
</dbReference>
<protein>
    <submittedName>
        <fullName evidence="5">Trypsin</fullName>
    </submittedName>
</protein>
<reference evidence="5 6" key="1">
    <citation type="submission" date="2019-02" db="EMBL/GenBank/DDBJ databases">
        <title>Genomic Encyclopedia of Type Strains, Phase IV (KMG-IV): sequencing the most valuable type-strain genomes for metagenomic binning, comparative biology and taxonomic classification.</title>
        <authorList>
            <person name="Goeker M."/>
        </authorList>
    </citation>
    <scope>NUCLEOTIDE SEQUENCE [LARGE SCALE GENOMIC DNA]</scope>
    <source>
        <strain evidence="5 6">DSM 101727</strain>
    </source>
</reference>
<dbReference type="PANTHER" id="PTHR24276:SF98">
    <property type="entry name" value="FI18310P1-RELATED"/>
    <property type="match status" value="1"/>
</dbReference>
<keyword evidence="2" id="KW-1015">Disulfide bond</keyword>
<dbReference type="Proteomes" id="UP000294257">
    <property type="component" value="Unassembled WGS sequence"/>
</dbReference>
<feature type="chain" id="PRO_5020497625" evidence="3">
    <location>
        <begin position="26"/>
        <end position="245"/>
    </location>
</feature>
<dbReference type="OrthoDB" id="4310587at2"/>
<dbReference type="InterPro" id="IPR050430">
    <property type="entry name" value="Peptidase_S1"/>
</dbReference>
<keyword evidence="6" id="KW-1185">Reference proteome</keyword>
<dbReference type="GO" id="GO:0004252">
    <property type="term" value="F:serine-type endopeptidase activity"/>
    <property type="evidence" value="ECO:0007669"/>
    <property type="project" value="InterPro"/>
</dbReference>
<sequence>MRLLRIGAVVAGVALTVLGASPAMAAPEQPSGPVGPRIIDGDLAKSGPWAARQFNDGREACSSTIIAPKWILTAQHCVDGAGELTFHIGNLDQTQGEKATGVKVHESPDADLALVELDHEVQATYSPLGNPGDAEVGETVQLYGWGATCTDKPEIECQSQHLKVANTEVTAVDGSCQDYRGGKAVCVKRGDGIAAGGDSGGPMFAKNADGKDVQVGVASTSDRQTRSTYGNITQYRDWVKSIAGV</sequence>
<dbReference type="PRINTS" id="PR00722">
    <property type="entry name" value="CHYMOTRYPSIN"/>
</dbReference>
<dbReference type="RefSeq" id="WP_130347385.1">
    <property type="nucleotide sequence ID" value="NZ_SGWQ01000010.1"/>
</dbReference>
<comment type="caution">
    <text evidence="5">The sequence shown here is derived from an EMBL/GenBank/DDBJ whole genome shotgun (WGS) entry which is preliminary data.</text>
</comment>
<dbReference type="PROSITE" id="PS50240">
    <property type="entry name" value="TRYPSIN_DOM"/>
    <property type="match status" value="1"/>
</dbReference>
<feature type="signal peptide" evidence="3">
    <location>
        <begin position="1"/>
        <end position="25"/>
    </location>
</feature>
<evidence type="ECO:0000313" key="6">
    <source>
        <dbReference type="Proteomes" id="UP000294257"/>
    </source>
</evidence>
<organism evidence="5 6">
    <name type="scientific">Herbihabitans rhizosphaerae</name>
    <dbReference type="NCBI Taxonomy" id="1872711"/>
    <lineage>
        <taxon>Bacteria</taxon>
        <taxon>Bacillati</taxon>
        <taxon>Actinomycetota</taxon>
        <taxon>Actinomycetes</taxon>
        <taxon>Pseudonocardiales</taxon>
        <taxon>Pseudonocardiaceae</taxon>
        <taxon>Herbihabitans</taxon>
    </lineage>
</organism>
<accession>A0A4Q7KGQ6</accession>
<feature type="domain" description="Peptidase S1" evidence="4">
    <location>
        <begin position="38"/>
        <end position="244"/>
    </location>
</feature>
<dbReference type="InterPro" id="IPR001314">
    <property type="entry name" value="Peptidase_S1A"/>
</dbReference>
<dbReference type="PANTHER" id="PTHR24276">
    <property type="entry name" value="POLYSERASE-RELATED"/>
    <property type="match status" value="1"/>
</dbReference>
<name>A0A4Q7KGQ6_9PSEU</name>
<evidence type="ECO:0000256" key="1">
    <source>
        <dbReference type="ARBA" id="ARBA00007664"/>
    </source>
</evidence>
<dbReference type="SMART" id="SM00020">
    <property type="entry name" value="Tryp_SPc"/>
    <property type="match status" value="1"/>
</dbReference>